<organism evidence="4 5">
    <name type="scientific">Malassezia vespertilionis</name>
    <dbReference type="NCBI Taxonomy" id="2020962"/>
    <lineage>
        <taxon>Eukaryota</taxon>
        <taxon>Fungi</taxon>
        <taxon>Dikarya</taxon>
        <taxon>Basidiomycota</taxon>
        <taxon>Ustilaginomycotina</taxon>
        <taxon>Malasseziomycetes</taxon>
        <taxon>Malasseziales</taxon>
        <taxon>Malasseziaceae</taxon>
        <taxon>Malassezia</taxon>
    </lineage>
</organism>
<dbReference type="PROSITE" id="PS50815">
    <property type="entry name" value="HORMA"/>
    <property type="match status" value="1"/>
</dbReference>
<dbReference type="InterPro" id="IPR036570">
    <property type="entry name" value="HORMA_dom_sf"/>
</dbReference>
<feature type="region of interest" description="Disordered" evidence="2">
    <location>
        <begin position="247"/>
        <end position="320"/>
    </location>
</feature>
<evidence type="ECO:0000256" key="2">
    <source>
        <dbReference type="SAM" id="MobiDB-lite"/>
    </source>
</evidence>
<dbReference type="STRING" id="2020962.A0A2N1JG80"/>
<name>A0A2N1JG80_9BASI</name>
<dbReference type="AlphaFoldDB" id="A0A2N1JG80"/>
<evidence type="ECO:0000259" key="3">
    <source>
        <dbReference type="PROSITE" id="PS50815"/>
    </source>
</evidence>
<comment type="similarity">
    <text evidence="1">Belongs to the MAD2 family.</text>
</comment>
<evidence type="ECO:0000313" key="4">
    <source>
        <dbReference type="EMBL" id="PKI85538.1"/>
    </source>
</evidence>
<dbReference type="SUPFAM" id="SSF56019">
    <property type="entry name" value="The spindle assembly checkpoint protein mad2"/>
    <property type="match status" value="1"/>
</dbReference>
<dbReference type="PANTHER" id="PTHR11842:SF10">
    <property type="entry name" value="MITOTIC SPINDLE ASSEMBLY CHECKPOINT PROTEIN MAD2B"/>
    <property type="match status" value="1"/>
</dbReference>
<dbReference type="PANTHER" id="PTHR11842">
    <property type="entry name" value="MITOTIC SPINDLE ASSEMBLY CHECKPOINT PROTEIN MAD2"/>
    <property type="match status" value="1"/>
</dbReference>
<dbReference type="Pfam" id="PF02301">
    <property type="entry name" value="HORMA"/>
    <property type="match status" value="1"/>
</dbReference>
<keyword evidence="5" id="KW-1185">Reference proteome</keyword>
<dbReference type="EMBL" id="KZ454987">
    <property type="protein sequence ID" value="PKI85538.1"/>
    <property type="molecule type" value="Genomic_DNA"/>
</dbReference>
<evidence type="ECO:0000256" key="1">
    <source>
        <dbReference type="ARBA" id="ARBA00010348"/>
    </source>
</evidence>
<dbReference type="OrthoDB" id="21254at2759"/>
<dbReference type="InterPro" id="IPR003511">
    <property type="entry name" value="HORMA_dom"/>
</dbReference>
<sequence length="320" mass="34839">MLREESKPERDRVSDGPMTYNETIRAIGDLIECALHTILCVRGVYPKDVFVRCRQYDAPVYQSRHPGLNEYIGNATKAILHELDKASVRSLVIAIHHEAYTDVPYALERYVFSLGMLLPDTDLRNRDLVIRGNVSRASMNLAARELLLQILTLEATLAPLGADAYTFRILLETEDGHVPSASSANSACVGPWIAADGAPFYANSTQDGLVTVSMKSLPTENPTLPIIHPLKLGVHVEQCNNSHIKVLKQPSSPSLDGYVPTQPTASSEQRDLDDPLIELGASQGGIPLRKRKLFTQPLDAGGPISDASSEDDSDSSGNLG</sequence>
<reference evidence="4 5" key="1">
    <citation type="submission" date="2017-10" db="EMBL/GenBank/DDBJ databases">
        <title>A novel species of cold-tolerant Malassezia isolated from bats.</title>
        <authorList>
            <person name="Lorch J.M."/>
            <person name="Palmer J.M."/>
            <person name="Vanderwolf K.J."/>
            <person name="Schmidt K.Z."/>
            <person name="Verant M.L."/>
            <person name="Weller T.J."/>
            <person name="Blehert D.S."/>
        </authorList>
    </citation>
    <scope>NUCLEOTIDE SEQUENCE [LARGE SCALE GENOMIC DNA]</scope>
    <source>
        <strain evidence="4 5">NWHC:44797-103</strain>
    </source>
</reference>
<gene>
    <name evidence="4" type="ORF">MVES_000106</name>
</gene>
<dbReference type="Proteomes" id="UP000232875">
    <property type="component" value="Unassembled WGS sequence"/>
</dbReference>
<feature type="domain" description="HORMA" evidence="3">
    <location>
        <begin position="21"/>
        <end position="234"/>
    </location>
</feature>
<dbReference type="GO" id="GO:0016035">
    <property type="term" value="C:zeta DNA polymerase complex"/>
    <property type="evidence" value="ECO:0007669"/>
    <property type="project" value="TreeGrafter"/>
</dbReference>
<dbReference type="Gene3D" id="3.30.900.10">
    <property type="entry name" value="HORMA domain"/>
    <property type="match status" value="1"/>
</dbReference>
<proteinExistence type="inferred from homology"/>
<protein>
    <recommendedName>
        <fullName evidence="3">HORMA domain-containing protein</fullName>
    </recommendedName>
</protein>
<dbReference type="InterPro" id="IPR045091">
    <property type="entry name" value="Mad2-like"/>
</dbReference>
<accession>A0A2N1JG80</accession>
<evidence type="ECO:0000313" key="5">
    <source>
        <dbReference type="Proteomes" id="UP000232875"/>
    </source>
</evidence>